<gene>
    <name evidence="7" type="ORF">FAA97_19640</name>
</gene>
<keyword evidence="2" id="KW-0805">Transcription regulation</keyword>
<dbReference type="InterPro" id="IPR013325">
    <property type="entry name" value="RNA_pol_sigma_r2"/>
</dbReference>
<evidence type="ECO:0000313" key="7">
    <source>
        <dbReference type="EMBL" id="THV20252.1"/>
    </source>
</evidence>
<dbReference type="SUPFAM" id="SSF88946">
    <property type="entry name" value="Sigma2 domain of RNA polymerase sigma factors"/>
    <property type="match status" value="1"/>
</dbReference>
<dbReference type="EMBL" id="STGV01000008">
    <property type="protein sequence ID" value="THV20252.1"/>
    <property type="molecule type" value="Genomic_DNA"/>
</dbReference>
<comment type="similarity">
    <text evidence="1">Belongs to the sigma-70 factor family. ECF subfamily.</text>
</comment>
<dbReference type="InterPro" id="IPR013324">
    <property type="entry name" value="RNA_pol_sigma_r3/r4-like"/>
</dbReference>
<dbReference type="OrthoDB" id="9797134at2"/>
<dbReference type="PANTHER" id="PTHR43133">
    <property type="entry name" value="RNA POLYMERASE ECF-TYPE SIGMA FACTO"/>
    <property type="match status" value="1"/>
</dbReference>
<dbReference type="InterPro" id="IPR007627">
    <property type="entry name" value="RNA_pol_sigma70_r2"/>
</dbReference>
<dbReference type="Pfam" id="PF08281">
    <property type="entry name" value="Sigma70_r4_2"/>
    <property type="match status" value="1"/>
</dbReference>
<dbReference type="GO" id="GO:0006352">
    <property type="term" value="P:DNA-templated transcription initiation"/>
    <property type="evidence" value="ECO:0007669"/>
    <property type="project" value="InterPro"/>
</dbReference>
<evidence type="ECO:0000256" key="2">
    <source>
        <dbReference type="ARBA" id="ARBA00023015"/>
    </source>
</evidence>
<keyword evidence="4" id="KW-0804">Transcription</keyword>
<protein>
    <submittedName>
        <fullName evidence="7">Sigma-70 family RNA polymerase sigma factor</fullName>
    </submittedName>
</protein>
<dbReference type="GO" id="GO:0003677">
    <property type="term" value="F:DNA binding"/>
    <property type="evidence" value="ECO:0007669"/>
    <property type="project" value="InterPro"/>
</dbReference>
<keyword evidence="3" id="KW-0731">Sigma factor</keyword>
<evidence type="ECO:0000256" key="3">
    <source>
        <dbReference type="ARBA" id="ARBA00023082"/>
    </source>
</evidence>
<dbReference type="InterPro" id="IPR039425">
    <property type="entry name" value="RNA_pol_sigma-70-like"/>
</dbReference>
<evidence type="ECO:0000259" key="5">
    <source>
        <dbReference type="Pfam" id="PF04542"/>
    </source>
</evidence>
<dbReference type="Proteomes" id="UP000308828">
    <property type="component" value="Unassembled WGS sequence"/>
</dbReference>
<reference evidence="7 8" key="1">
    <citation type="submission" date="2019-04" db="EMBL/GenBank/DDBJ databases">
        <title>Genome sequence of strain shin9-1.</title>
        <authorList>
            <person name="Gao J."/>
            <person name="Sun J."/>
        </authorList>
    </citation>
    <scope>NUCLEOTIDE SEQUENCE [LARGE SCALE GENOMIC DNA]</scope>
    <source>
        <strain evidence="8">shin9-1</strain>
    </source>
</reference>
<dbReference type="GO" id="GO:0016987">
    <property type="term" value="F:sigma factor activity"/>
    <property type="evidence" value="ECO:0007669"/>
    <property type="project" value="UniProtKB-KW"/>
</dbReference>
<dbReference type="InterPro" id="IPR014284">
    <property type="entry name" value="RNA_pol_sigma-70_dom"/>
</dbReference>
<sequence length="181" mass="20256">MKTTKTHFNVLGQLAALRRYAYSLVRNRDEAEDLVQDTLVRALEKKSTFRPEGNLRNWLLSILHNTHVDRLRVVRSKEGREAAFAEVSEASAPAGQEHATRLSQIRQAFLNLPTEQREALHLVVIEALTYQEAADALGIPIGTLMSRLSRARQRLRSLEAGGDTDALPHLRIVGGKSDEPN</sequence>
<dbReference type="NCBIfam" id="NF009164">
    <property type="entry name" value="PRK12511.1"/>
    <property type="match status" value="1"/>
</dbReference>
<proteinExistence type="inferred from homology"/>
<dbReference type="SUPFAM" id="SSF88659">
    <property type="entry name" value="Sigma3 and sigma4 domains of RNA polymerase sigma factors"/>
    <property type="match status" value="1"/>
</dbReference>
<dbReference type="Pfam" id="PF04542">
    <property type="entry name" value="Sigma70_r2"/>
    <property type="match status" value="1"/>
</dbReference>
<accession>A0A4S8NVP8</accession>
<evidence type="ECO:0000313" key="8">
    <source>
        <dbReference type="Proteomes" id="UP000308828"/>
    </source>
</evidence>
<keyword evidence="8" id="KW-1185">Reference proteome</keyword>
<dbReference type="AlphaFoldDB" id="A0A4S8NVP8"/>
<dbReference type="NCBIfam" id="TIGR02937">
    <property type="entry name" value="sigma70-ECF"/>
    <property type="match status" value="1"/>
</dbReference>
<dbReference type="InterPro" id="IPR013249">
    <property type="entry name" value="RNA_pol_sigma70_r4_t2"/>
</dbReference>
<evidence type="ECO:0000259" key="6">
    <source>
        <dbReference type="Pfam" id="PF08281"/>
    </source>
</evidence>
<name>A0A4S8NVP8_9HYPH</name>
<evidence type="ECO:0000256" key="1">
    <source>
        <dbReference type="ARBA" id="ARBA00010641"/>
    </source>
</evidence>
<dbReference type="Gene3D" id="1.10.10.10">
    <property type="entry name" value="Winged helix-like DNA-binding domain superfamily/Winged helix DNA-binding domain"/>
    <property type="match status" value="1"/>
</dbReference>
<organism evidence="7 8">
    <name type="scientific">Peteryoungia ipomoeae</name>
    <dbReference type="NCBI Taxonomy" id="1210932"/>
    <lineage>
        <taxon>Bacteria</taxon>
        <taxon>Pseudomonadati</taxon>
        <taxon>Pseudomonadota</taxon>
        <taxon>Alphaproteobacteria</taxon>
        <taxon>Hyphomicrobiales</taxon>
        <taxon>Rhizobiaceae</taxon>
        <taxon>Peteryoungia</taxon>
    </lineage>
</organism>
<dbReference type="PANTHER" id="PTHR43133:SF25">
    <property type="entry name" value="RNA POLYMERASE SIGMA FACTOR RFAY-RELATED"/>
    <property type="match status" value="1"/>
</dbReference>
<dbReference type="InterPro" id="IPR036388">
    <property type="entry name" value="WH-like_DNA-bd_sf"/>
</dbReference>
<feature type="domain" description="RNA polymerase sigma-70 region 2" evidence="5">
    <location>
        <begin position="16"/>
        <end position="72"/>
    </location>
</feature>
<comment type="caution">
    <text evidence="7">The sequence shown here is derived from an EMBL/GenBank/DDBJ whole genome shotgun (WGS) entry which is preliminary data.</text>
</comment>
<dbReference type="RefSeq" id="WP_136600268.1">
    <property type="nucleotide sequence ID" value="NZ_STGV01000008.1"/>
</dbReference>
<dbReference type="Gene3D" id="1.10.1740.10">
    <property type="match status" value="1"/>
</dbReference>
<evidence type="ECO:0000256" key="4">
    <source>
        <dbReference type="ARBA" id="ARBA00023163"/>
    </source>
</evidence>
<dbReference type="CDD" id="cd06171">
    <property type="entry name" value="Sigma70_r4"/>
    <property type="match status" value="1"/>
</dbReference>
<feature type="domain" description="RNA polymerase sigma factor 70 region 4 type 2" evidence="6">
    <location>
        <begin position="104"/>
        <end position="155"/>
    </location>
</feature>